<dbReference type="AlphaFoldDB" id="A0A316F674"/>
<keyword evidence="5" id="KW-1185">Reference proteome</keyword>
<dbReference type="Proteomes" id="UP000245697">
    <property type="component" value="Unassembled WGS sequence"/>
</dbReference>
<reference evidence="4 5" key="1">
    <citation type="submission" date="2018-05" db="EMBL/GenBank/DDBJ databases">
        <title>Genomic Encyclopedia of Archaeal and Bacterial Type Strains, Phase II (KMG-II): from individual species to whole genera.</title>
        <authorList>
            <person name="Goeker M."/>
        </authorList>
    </citation>
    <scope>NUCLEOTIDE SEQUENCE [LARGE SCALE GENOMIC DNA]</scope>
    <source>
        <strain evidence="4 5">DSM 45184</strain>
    </source>
</reference>
<dbReference type="NCBIfam" id="TIGR00377">
    <property type="entry name" value="ant_ant_sig"/>
    <property type="match status" value="1"/>
</dbReference>
<sequence length="123" mass="13351">MPDGLIRPEEDRLTGVERPELSIAVQRAPDEVTIQLTGEIDVLTVTELSTVVNELVVDDQLNRIVLDMSGVTFCDSQGLGTLVVLSRKAQHAQIVLALANVGDFLMRVLDITGLRSALMISPN</sequence>
<dbReference type="Gene3D" id="3.30.750.24">
    <property type="entry name" value="STAS domain"/>
    <property type="match status" value="1"/>
</dbReference>
<evidence type="ECO:0000256" key="1">
    <source>
        <dbReference type="ARBA" id="ARBA00009013"/>
    </source>
</evidence>
<dbReference type="SUPFAM" id="SSF52091">
    <property type="entry name" value="SpoIIaa-like"/>
    <property type="match status" value="1"/>
</dbReference>
<proteinExistence type="inferred from homology"/>
<dbReference type="GO" id="GO:0043856">
    <property type="term" value="F:anti-sigma factor antagonist activity"/>
    <property type="evidence" value="ECO:0007669"/>
    <property type="project" value="InterPro"/>
</dbReference>
<name>A0A316F674_9ACTN</name>
<dbReference type="PROSITE" id="PS50801">
    <property type="entry name" value="STAS"/>
    <property type="match status" value="1"/>
</dbReference>
<evidence type="ECO:0000256" key="2">
    <source>
        <dbReference type="RuleBase" id="RU003749"/>
    </source>
</evidence>
<comment type="caution">
    <text evidence="4">The sequence shown here is derived from an EMBL/GenBank/DDBJ whole genome shotgun (WGS) entry which is preliminary data.</text>
</comment>
<protein>
    <recommendedName>
        <fullName evidence="2">Anti-sigma factor antagonist</fullName>
    </recommendedName>
</protein>
<accession>A0A316F674</accession>
<feature type="domain" description="STAS" evidence="3">
    <location>
        <begin position="21"/>
        <end position="123"/>
    </location>
</feature>
<dbReference type="PANTHER" id="PTHR33495">
    <property type="entry name" value="ANTI-SIGMA FACTOR ANTAGONIST TM_1081-RELATED-RELATED"/>
    <property type="match status" value="1"/>
</dbReference>
<dbReference type="InterPro" id="IPR002645">
    <property type="entry name" value="STAS_dom"/>
</dbReference>
<comment type="similarity">
    <text evidence="1 2">Belongs to the anti-sigma-factor antagonist family.</text>
</comment>
<organism evidence="4 5">
    <name type="scientific">Actinoplanes xinjiangensis</name>
    <dbReference type="NCBI Taxonomy" id="512350"/>
    <lineage>
        <taxon>Bacteria</taxon>
        <taxon>Bacillati</taxon>
        <taxon>Actinomycetota</taxon>
        <taxon>Actinomycetes</taxon>
        <taxon>Micromonosporales</taxon>
        <taxon>Micromonosporaceae</taxon>
        <taxon>Actinoplanes</taxon>
    </lineage>
</organism>
<evidence type="ECO:0000313" key="5">
    <source>
        <dbReference type="Proteomes" id="UP000245697"/>
    </source>
</evidence>
<gene>
    <name evidence="4" type="ORF">BC793_116108</name>
</gene>
<dbReference type="PANTHER" id="PTHR33495:SF2">
    <property type="entry name" value="ANTI-SIGMA FACTOR ANTAGONIST TM_1081-RELATED"/>
    <property type="match status" value="1"/>
</dbReference>
<dbReference type="InterPro" id="IPR036513">
    <property type="entry name" value="STAS_dom_sf"/>
</dbReference>
<evidence type="ECO:0000313" key="4">
    <source>
        <dbReference type="EMBL" id="PWK41635.1"/>
    </source>
</evidence>
<dbReference type="Pfam" id="PF01740">
    <property type="entry name" value="STAS"/>
    <property type="match status" value="1"/>
</dbReference>
<dbReference type="CDD" id="cd07043">
    <property type="entry name" value="STAS_anti-anti-sigma_factors"/>
    <property type="match status" value="1"/>
</dbReference>
<evidence type="ECO:0000259" key="3">
    <source>
        <dbReference type="PROSITE" id="PS50801"/>
    </source>
</evidence>
<dbReference type="InterPro" id="IPR003658">
    <property type="entry name" value="Anti-sigma_ant"/>
</dbReference>
<dbReference type="EMBL" id="QGGR01000016">
    <property type="protein sequence ID" value="PWK41635.1"/>
    <property type="molecule type" value="Genomic_DNA"/>
</dbReference>